<organism evidence="1">
    <name type="scientific">hydrothermal vent metagenome</name>
    <dbReference type="NCBI Taxonomy" id="652676"/>
    <lineage>
        <taxon>unclassified sequences</taxon>
        <taxon>metagenomes</taxon>
        <taxon>ecological metagenomes</taxon>
    </lineage>
</organism>
<name>A0A3B0Y6D4_9ZZZZ</name>
<dbReference type="InterPro" id="IPR045397">
    <property type="entry name" value="TumE-like"/>
</dbReference>
<sequence length="115" mass="13700">MVDDNGLKTLLDLNGEVFMMDDRHWVKFECHTVNKNDHIPHGIKYSLTLHDKNNERILGYDNAHSIKPRRRRFAARRVQWDHKHEKKIVKSYEFSSVDQLLVDFWEDVNAILKNG</sequence>
<protein>
    <submittedName>
        <fullName evidence="1">Uncharacterized protein</fullName>
    </submittedName>
</protein>
<dbReference type="AlphaFoldDB" id="A0A3B0Y6D4"/>
<accession>A0A3B0Y6D4</accession>
<proteinExistence type="predicted"/>
<dbReference type="Pfam" id="PF20126">
    <property type="entry name" value="TumE"/>
    <property type="match status" value="1"/>
</dbReference>
<gene>
    <name evidence="1" type="ORF">MNBD_GAMMA10-2679</name>
</gene>
<evidence type="ECO:0000313" key="1">
    <source>
        <dbReference type="EMBL" id="VAW72400.1"/>
    </source>
</evidence>
<dbReference type="EMBL" id="UOFJ01000661">
    <property type="protein sequence ID" value="VAW72400.1"/>
    <property type="molecule type" value="Genomic_DNA"/>
</dbReference>
<reference evidence="1" key="1">
    <citation type="submission" date="2018-06" db="EMBL/GenBank/DDBJ databases">
        <authorList>
            <person name="Zhirakovskaya E."/>
        </authorList>
    </citation>
    <scope>NUCLEOTIDE SEQUENCE</scope>
</reference>